<keyword evidence="2" id="KW-0732">Signal</keyword>
<feature type="compositionally biased region" description="Polar residues" evidence="1">
    <location>
        <begin position="217"/>
        <end position="226"/>
    </location>
</feature>
<protein>
    <submittedName>
        <fullName evidence="4">Putative flocculation protein FLO11-like</fullName>
    </submittedName>
</protein>
<organism evidence="4">
    <name type="scientific">Solanum chacoense</name>
    <name type="common">Chaco potato</name>
    <dbReference type="NCBI Taxonomy" id="4108"/>
    <lineage>
        <taxon>Eukaryota</taxon>
        <taxon>Viridiplantae</taxon>
        <taxon>Streptophyta</taxon>
        <taxon>Embryophyta</taxon>
        <taxon>Tracheophyta</taxon>
        <taxon>Spermatophyta</taxon>
        <taxon>Magnoliopsida</taxon>
        <taxon>eudicotyledons</taxon>
        <taxon>Gunneridae</taxon>
        <taxon>Pentapetalae</taxon>
        <taxon>asterids</taxon>
        <taxon>lamiids</taxon>
        <taxon>Solanales</taxon>
        <taxon>Solanaceae</taxon>
        <taxon>Solanoideae</taxon>
        <taxon>Solaneae</taxon>
        <taxon>Solanum</taxon>
    </lineage>
</organism>
<feature type="compositionally biased region" description="Polar residues" evidence="1">
    <location>
        <begin position="296"/>
        <end position="312"/>
    </location>
</feature>
<accession>A0A0V0IDK7</accession>
<feature type="compositionally biased region" description="Low complexity" evidence="1">
    <location>
        <begin position="151"/>
        <end position="170"/>
    </location>
</feature>
<dbReference type="PROSITE" id="PS51485">
    <property type="entry name" value="PHYTOCYANIN"/>
    <property type="match status" value="1"/>
</dbReference>
<dbReference type="Gene3D" id="2.60.40.420">
    <property type="entry name" value="Cupredoxins - blue copper proteins"/>
    <property type="match status" value="1"/>
</dbReference>
<evidence type="ECO:0000313" key="4">
    <source>
        <dbReference type="EMBL" id="JAP30718.1"/>
    </source>
</evidence>
<dbReference type="InterPro" id="IPR008972">
    <property type="entry name" value="Cupredoxin"/>
</dbReference>
<sequence>MALQRHVPVLVLLLFFWSSSSNAYQFELGGVDDWIANPLESFDQWSQLMGIQVNDTILFKNKKGSDLVLEVNKDDYDKCNIEHPIKKMEDENSVFEFDRSGSFYFVSGNKDKCKEGQKFVIVVAGMMLPPSTPVPSLAPVGSHSSPKADAPGKVPIGVSPGPVPVHVPQGTSSDSPQISHSPGVAPTLASPGPSSSHLSPVSSAPKKDPIFGLSPAPTGSHSSSTGHAPEKAPTPVHVPRGTDSHPPQTTHAPGVAPTPKSSYGIPSTSTHQSPIEAPTPSSFHVPSGSHLAPTALSPTSANVPLSSGSHLSPETHAPGKAPTGASLAPTGSHLSPTTHAPENGSNTCIITCVSKSKFTPISISSCTSKDSNRSITCSCWFSPISNSSCSW</sequence>
<dbReference type="InterPro" id="IPR003245">
    <property type="entry name" value="Phytocyanin_dom"/>
</dbReference>
<dbReference type="PANTHER" id="PTHR33021">
    <property type="entry name" value="BLUE COPPER PROTEIN"/>
    <property type="match status" value="1"/>
</dbReference>
<feature type="domain" description="Phytocyanin" evidence="3">
    <location>
        <begin position="24"/>
        <end position="125"/>
    </location>
</feature>
<dbReference type="SUPFAM" id="SSF49503">
    <property type="entry name" value="Cupredoxins"/>
    <property type="match status" value="1"/>
</dbReference>
<reference evidence="4" key="1">
    <citation type="submission" date="2015-12" db="EMBL/GenBank/DDBJ databases">
        <title>Gene expression during late stages of embryo sac development: a critical building block for successful pollen-pistil interactions.</title>
        <authorList>
            <person name="Liu Y."/>
            <person name="Joly V."/>
            <person name="Sabar M."/>
            <person name="Matton D.P."/>
        </authorList>
    </citation>
    <scope>NUCLEOTIDE SEQUENCE</scope>
</reference>
<feature type="region of interest" description="Disordered" evidence="1">
    <location>
        <begin position="136"/>
        <end position="341"/>
    </location>
</feature>
<feature type="compositionally biased region" description="Polar residues" evidence="1">
    <location>
        <begin position="259"/>
        <end position="284"/>
    </location>
</feature>
<evidence type="ECO:0000256" key="1">
    <source>
        <dbReference type="SAM" id="MobiDB-lite"/>
    </source>
</evidence>
<feature type="compositionally biased region" description="Polar residues" evidence="1">
    <location>
        <begin position="171"/>
        <end position="180"/>
    </location>
</feature>
<feature type="compositionally biased region" description="Polar residues" evidence="1">
    <location>
        <begin position="332"/>
        <end position="341"/>
    </location>
</feature>
<feature type="signal peptide" evidence="2">
    <location>
        <begin position="1"/>
        <end position="23"/>
    </location>
</feature>
<proteinExistence type="predicted"/>
<evidence type="ECO:0000259" key="3">
    <source>
        <dbReference type="PROSITE" id="PS51485"/>
    </source>
</evidence>
<evidence type="ECO:0000256" key="2">
    <source>
        <dbReference type="SAM" id="SignalP"/>
    </source>
</evidence>
<dbReference type="EMBL" id="GEDG01007783">
    <property type="protein sequence ID" value="JAP30718.1"/>
    <property type="molecule type" value="Transcribed_RNA"/>
</dbReference>
<feature type="compositionally biased region" description="Low complexity" evidence="1">
    <location>
        <begin position="190"/>
        <end position="204"/>
    </location>
</feature>
<dbReference type="PANTHER" id="PTHR33021:SF196">
    <property type="entry name" value="VEGETATIVE CELL WALL PROTEIN GP1-LIKE"/>
    <property type="match status" value="1"/>
</dbReference>
<dbReference type="Pfam" id="PF02298">
    <property type="entry name" value="Cu_bind_like"/>
    <property type="match status" value="1"/>
</dbReference>
<dbReference type="GO" id="GO:0009055">
    <property type="term" value="F:electron transfer activity"/>
    <property type="evidence" value="ECO:0007669"/>
    <property type="project" value="InterPro"/>
</dbReference>
<dbReference type="GO" id="GO:0005886">
    <property type="term" value="C:plasma membrane"/>
    <property type="evidence" value="ECO:0007669"/>
    <property type="project" value="TreeGrafter"/>
</dbReference>
<dbReference type="AlphaFoldDB" id="A0A0V0IDK7"/>
<name>A0A0V0IDK7_SOLCH</name>
<feature type="chain" id="PRO_5006866327" evidence="2">
    <location>
        <begin position="24"/>
        <end position="391"/>
    </location>
</feature>
<dbReference type="InterPro" id="IPR039391">
    <property type="entry name" value="Phytocyanin-like"/>
</dbReference>